<evidence type="ECO:0000313" key="2">
    <source>
        <dbReference type="Proteomes" id="UP000519023"/>
    </source>
</evidence>
<gene>
    <name evidence="1" type="ORF">HHL08_19850</name>
</gene>
<comment type="caution">
    <text evidence="1">The sequence shown here is derived from an EMBL/GenBank/DDBJ whole genome shotgun (WGS) entry which is preliminary data.</text>
</comment>
<name>A0A7X9WYP3_9SPHN</name>
<protein>
    <submittedName>
        <fullName evidence="1">Uncharacterized protein</fullName>
    </submittedName>
</protein>
<keyword evidence="2" id="KW-1185">Reference proteome</keyword>
<evidence type="ECO:0000313" key="1">
    <source>
        <dbReference type="EMBL" id="NML12361.1"/>
    </source>
</evidence>
<accession>A0A7X9WYP3</accession>
<dbReference type="RefSeq" id="WP_169574761.1">
    <property type="nucleotide sequence ID" value="NZ_JABBFV010000019.1"/>
</dbReference>
<organism evidence="1 2">
    <name type="scientific">Sphingobium psychrophilum</name>
    <dbReference type="NCBI Taxonomy" id="2728834"/>
    <lineage>
        <taxon>Bacteria</taxon>
        <taxon>Pseudomonadati</taxon>
        <taxon>Pseudomonadota</taxon>
        <taxon>Alphaproteobacteria</taxon>
        <taxon>Sphingomonadales</taxon>
        <taxon>Sphingomonadaceae</taxon>
        <taxon>Sphingobium</taxon>
    </lineage>
</organism>
<sequence length="47" mass="5244">MTHPDSLSLAQSPLHAPICKMTIIAEQVSYGYKPAGLDIEQRIFRTD</sequence>
<dbReference type="EMBL" id="JABBFV010000019">
    <property type="protein sequence ID" value="NML12361.1"/>
    <property type="molecule type" value="Genomic_DNA"/>
</dbReference>
<reference evidence="1 2" key="1">
    <citation type="submission" date="2020-04" db="EMBL/GenBank/DDBJ databases">
        <title>Sphingobium sp. AR-3-1 isolated from Arctic soil.</title>
        <authorList>
            <person name="Dahal R.H."/>
            <person name="Chaudhary D.K."/>
        </authorList>
    </citation>
    <scope>NUCLEOTIDE SEQUENCE [LARGE SCALE GENOMIC DNA]</scope>
    <source>
        <strain evidence="1 2">AR-3-1</strain>
    </source>
</reference>
<dbReference type="Proteomes" id="UP000519023">
    <property type="component" value="Unassembled WGS sequence"/>
</dbReference>
<dbReference type="AlphaFoldDB" id="A0A7X9WYP3"/>
<proteinExistence type="predicted"/>